<dbReference type="SUPFAM" id="SSF53850">
    <property type="entry name" value="Periplasmic binding protein-like II"/>
    <property type="match status" value="1"/>
</dbReference>
<dbReference type="PANTHER" id="PTHR35936">
    <property type="entry name" value="MEMBRANE-BOUND LYTIC MUREIN TRANSGLYCOSYLASE F"/>
    <property type="match status" value="1"/>
</dbReference>
<keyword evidence="6" id="KW-1185">Reference proteome</keyword>
<sequence>MPRSISLLLLWLALAGVAGAQTAPAADPPGQMLLVGVRTAPPFVIETEDGYAGLAIELWEDIAAERGWRFEYRGYGLEGLLDAVAADEVDLGIGAVTATAERMTRMDFSHPITSSGLGVAVRDSDGAGWLALARAFASP</sequence>
<feature type="domain" description="Solute-binding protein family 3/N-terminal" evidence="4">
    <location>
        <begin position="34"/>
        <end position="126"/>
    </location>
</feature>
<evidence type="ECO:0000259" key="4">
    <source>
        <dbReference type="Pfam" id="PF00497"/>
    </source>
</evidence>
<name>A0ABV9NH23_9GAMM</name>
<accession>A0ABV9NH23</accession>
<feature type="signal peptide" evidence="3">
    <location>
        <begin position="1"/>
        <end position="20"/>
    </location>
</feature>
<comment type="caution">
    <text evidence="5">The sequence shown here is derived from an EMBL/GenBank/DDBJ whole genome shotgun (WGS) entry which is preliminary data.</text>
</comment>
<evidence type="ECO:0000256" key="1">
    <source>
        <dbReference type="ARBA" id="ARBA00010333"/>
    </source>
</evidence>
<evidence type="ECO:0000313" key="5">
    <source>
        <dbReference type="EMBL" id="MFC4727672.1"/>
    </source>
</evidence>
<dbReference type="EMBL" id="JBHSGG010000015">
    <property type="protein sequence ID" value="MFC4727672.1"/>
    <property type="molecule type" value="Genomic_DNA"/>
</dbReference>
<gene>
    <name evidence="5" type="ORF">ACFO3Q_05760</name>
</gene>
<comment type="similarity">
    <text evidence="1">Belongs to the bacterial solute-binding protein 3 family.</text>
</comment>
<evidence type="ECO:0000313" key="6">
    <source>
        <dbReference type="Proteomes" id="UP001595892"/>
    </source>
</evidence>
<reference evidence="6" key="1">
    <citation type="journal article" date="2019" name="Int. J. Syst. Evol. Microbiol.">
        <title>The Global Catalogue of Microorganisms (GCM) 10K type strain sequencing project: providing services to taxonomists for standard genome sequencing and annotation.</title>
        <authorList>
            <consortium name="The Broad Institute Genomics Platform"/>
            <consortium name="The Broad Institute Genome Sequencing Center for Infectious Disease"/>
            <person name="Wu L."/>
            <person name="Ma J."/>
        </authorList>
    </citation>
    <scope>NUCLEOTIDE SEQUENCE [LARGE SCALE GENOMIC DNA]</scope>
    <source>
        <strain evidence="6">CGMCC 1.13574</strain>
    </source>
</reference>
<dbReference type="RefSeq" id="WP_377003683.1">
    <property type="nucleotide sequence ID" value="NZ_JBHSGG010000015.1"/>
</dbReference>
<dbReference type="Gene3D" id="3.40.190.10">
    <property type="entry name" value="Periplasmic binding protein-like II"/>
    <property type="match status" value="1"/>
</dbReference>
<evidence type="ECO:0000256" key="3">
    <source>
        <dbReference type="SAM" id="SignalP"/>
    </source>
</evidence>
<dbReference type="Proteomes" id="UP001595892">
    <property type="component" value="Unassembled WGS sequence"/>
</dbReference>
<keyword evidence="2 3" id="KW-0732">Signal</keyword>
<feature type="chain" id="PRO_5047264439" evidence="3">
    <location>
        <begin position="21"/>
        <end position="139"/>
    </location>
</feature>
<dbReference type="Pfam" id="PF00497">
    <property type="entry name" value="SBP_bac_3"/>
    <property type="match status" value="1"/>
</dbReference>
<protein>
    <submittedName>
        <fullName evidence="5">Transporter substrate-binding domain-containing protein</fullName>
    </submittedName>
</protein>
<evidence type="ECO:0000256" key="2">
    <source>
        <dbReference type="ARBA" id="ARBA00022729"/>
    </source>
</evidence>
<organism evidence="5 6">
    <name type="scientific">Coralloluteibacterium thermophilum</name>
    <dbReference type="NCBI Taxonomy" id="2707049"/>
    <lineage>
        <taxon>Bacteria</taxon>
        <taxon>Pseudomonadati</taxon>
        <taxon>Pseudomonadota</taxon>
        <taxon>Gammaproteobacteria</taxon>
        <taxon>Lysobacterales</taxon>
        <taxon>Lysobacteraceae</taxon>
        <taxon>Coralloluteibacterium</taxon>
    </lineage>
</organism>
<dbReference type="PANTHER" id="PTHR35936:SF17">
    <property type="entry name" value="ARGININE-BINDING EXTRACELLULAR PROTEIN ARTP"/>
    <property type="match status" value="1"/>
</dbReference>
<proteinExistence type="inferred from homology"/>
<dbReference type="InterPro" id="IPR001638">
    <property type="entry name" value="Solute-binding_3/MltF_N"/>
</dbReference>